<dbReference type="SUPFAM" id="SSF52518">
    <property type="entry name" value="Thiamin diphosphate-binding fold (THDP-binding)"/>
    <property type="match status" value="2"/>
</dbReference>
<proteinExistence type="inferred from homology"/>
<evidence type="ECO:0000259" key="5">
    <source>
        <dbReference type="Pfam" id="PF02775"/>
    </source>
</evidence>
<accession>A0ABV8UQD8</accession>
<evidence type="ECO:0000256" key="2">
    <source>
        <dbReference type="ARBA" id="ARBA00023052"/>
    </source>
</evidence>
<sequence length="561" mass="61815">MKSNELKTGGEILVNCLRLHGGKHVFCVPGESYLAVLDALYDVPELDVTVCRQEGGAAMMADAYGKMTGEPGLCFVTRGPGATNAAAGLHIAQQDSTPMILFIGQVARGDMEREAFQEVDYRRMFGEMAKWVAQIDEAERIPEFVSRAYYTATSGRPGPVVLALPEDMLRDTVRQLDSVPYQRVEASPGTAEMQRLQALLEEAERPLVLVGDGKVPETRTALEKFVEAWDLPVAAVFRRQDCFDNCHDNYVGDVGIGINPALAARVREADLLLVLGARLGEMTTSGYSLLDIPHPRQKLVHVYPGAEELGRVYQPELAILSSMGTMARALAELTPRGTVTWTGETRQARQEYLAWSEPPKVEGPLQMGEIMGWLRDRLPHETVVCNGAGNYAGWVHRFHRYSACYTQLAPTSGSMGYGTPAAVAAKRAFPERPVVAFAGDGCFMMHGQELATAMQYDLPILIILINNSMYGTIRMHQEREYPGRVSATALKNPQFSELAKTYGAHGELVERTEEFAPAFERAWQSGRAALIELRLDPEVINPVKTLSQIRAEALERLGQQA</sequence>
<dbReference type="InterPro" id="IPR011766">
    <property type="entry name" value="TPP_enzyme_TPP-bd"/>
</dbReference>
<organism evidence="7 8">
    <name type="scientific">Fodinicurvata halophila</name>
    <dbReference type="NCBI Taxonomy" id="1419723"/>
    <lineage>
        <taxon>Bacteria</taxon>
        <taxon>Pseudomonadati</taxon>
        <taxon>Pseudomonadota</taxon>
        <taxon>Alphaproteobacteria</taxon>
        <taxon>Rhodospirillales</taxon>
        <taxon>Rhodovibrionaceae</taxon>
        <taxon>Fodinicurvata</taxon>
    </lineage>
</organism>
<gene>
    <name evidence="7" type="ORF">ACFOW6_14575</name>
</gene>
<dbReference type="InterPro" id="IPR000399">
    <property type="entry name" value="TPP-bd_CS"/>
</dbReference>
<dbReference type="Pfam" id="PF00205">
    <property type="entry name" value="TPP_enzyme_M"/>
    <property type="match status" value="1"/>
</dbReference>
<dbReference type="EMBL" id="JBHSCW010000008">
    <property type="protein sequence ID" value="MFC4352774.1"/>
    <property type="molecule type" value="Genomic_DNA"/>
</dbReference>
<feature type="domain" description="Thiamine pyrophosphate enzyme central" evidence="4">
    <location>
        <begin position="194"/>
        <end position="330"/>
    </location>
</feature>
<evidence type="ECO:0000256" key="1">
    <source>
        <dbReference type="ARBA" id="ARBA00007812"/>
    </source>
</evidence>
<dbReference type="PANTHER" id="PTHR18968:SF120">
    <property type="entry name" value="ACETOLACTATE SYNTHASE LARGE SUBUNIT"/>
    <property type="match status" value="1"/>
</dbReference>
<dbReference type="NCBIfam" id="NF006052">
    <property type="entry name" value="PRK08199.1"/>
    <property type="match status" value="1"/>
</dbReference>
<dbReference type="CDD" id="cd07035">
    <property type="entry name" value="TPP_PYR_POX_like"/>
    <property type="match status" value="1"/>
</dbReference>
<evidence type="ECO:0000259" key="4">
    <source>
        <dbReference type="Pfam" id="PF00205"/>
    </source>
</evidence>
<dbReference type="InterPro" id="IPR045229">
    <property type="entry name" value="TPP_enz"/>
</dbReference>
<feature type="domain" description="Thiamine pyrophosphate enzyme TPP-binding" evidence="5">
    <location>
        <begin position="387"/>
        <end position="532"/>
    </location>
</feature>
<evidence type="ECO:0000256" key="3">
    <source>
        <dbReference type="RuleBase" id="RU362132"/>
    </source>
</evidence>
<dbReference type="Gene3D" id="3.40.50.1220">
    <property type="entry name" value="TPP-binding domain"/>
    <property type="match status" value="1"/>
</dbReference>
<comment type="similarity">
    <text evidence="1 3">Belongs to the TPP enzyme family.</text>
</comment>
<dbReference type="CDD" id="cd00568">
    <property type="entry name" value="TPP_enzymes"/>
    <property type="match status" value="1"/>
</dbReference>
<dbReference type="SUPFAM" id="SSF52467">
    <property type="entry name" value="DHS-like NAD/FAD-binding domain"/>
    <property type="match status" value="1"/>
</dbReference>
<dbReference type="RefSeq" id="WP_382423136.1">
    <property type="nucleotide sequence ID" value="NZ_JBHSCW010000008.1"/>
</dbReference>
<evidence type="ECO:0000259" key="6">
    <source>
        <dbReference type="Pfam" id="PF02776"/>
    </source>
</evidence>
<keyword evidence="2 3" id="KW-0786">Thiamine pyrophosphate</keyword>
<evidence type="ECO:0000313" key="8">
    <source>
        <dbReference type="Proteomes" id="UP001595799"/>
    </source>
</evidence>
<evidence type="ECO:0000313" key="7">
    <source>
        <dbReference type="EMBL" id="MFC4352774.1"/>
    </source>
</evidence>
<dbReference type="Pfam" id="PF02775">
    <property type="entry name" value="TPP_enzyme_C"/>
    <property type="match status" value="1"/>
</dbReference>
<dbReference type="InterPro" id="IPR029061">
    <property type="entry name" value="THDP-binding"/>
</dbReference>
<protein>
    <submittedName>
        <fullName evidence="7">Thiamine pyrophosphate-binding protein</fullName>
    </submittedName>
</protein>
<dbReference type="Pfam" id="PF02776">
    <property type="entry name" value="TPP_enzyme_N"/>
    <property type="match status" value="1"/>
</dbReference>
<dbReference type="PANTHER" id="PTHR18968">
    <property type="entry name" value="THIAMINE PYROPHOSPHATE ENZYMES"/>
    <property type="match status" value="1"/>
</dbReference>
<dbReference type="Proteomes" id="UP001595799">
    <property type="component" value="Unassembled WGS sequence"/>
</dbReference>
<keyword evidence="8" id="KW-1185">Reference proteome</keyword>
<dbReference type="PROSITE" id="PS00187">
    <property type="entry name" value="TPP_ENZYMES"/>
    <property type="match status" value="1"/>
</dbReference>
<reference evidence="8" key="1">
    <citation type="journal article" date="2019" name="Int. J. Syst. Evol. Microbiol.">
        <title>The Global Catalogue of Microorganisms (GCM) 10K type strain sequencing project: providing services to taxonomists for standard genome sequencing and annotation.</title>
        <authorList>
            <consortium name="The Broad Institute Genomics Platform"/>
            <consortium name="The Broad Institute Genome Sequencing Center for Infectious Disease"/>
            <person name="Wu L."/>
            <person name="Ma J."/>
        </authorList>
    </citation>
    <scope>NUCLEOTIDE SEQUENCE [LARGE SCALE GENOMIC DNA]</scope>
    <source>
        <strain evidence="8">CECT 8472</strain>
    </source>
</reference>
<dbReference type="InterPro" id="IPR012001">
    <property type="entry name" value="Thiamin_PyroP_enz_TPP-bd_dom"/>
</dbReference>
<comment type="caution">
    <text evidence="7">The sequence shown here is derived from an EMBL/GenBank/DDBJ whole genome shotgun (WGS) entry which is preliminary data.</text>
</comment>
<dbReference type="InterPro" id="IPR029035">
    <property type="entry name" value="DHS-like_NAD/FAD-binding_dom"/>
</dbReference>
<dbReference type="Gene3D" id="3.40.50.970">
    <property type="match status" value="2"/>
</dbReference>
<dbReference type="InterPro" id="IPR012000">
    <property type="entry name" value="Thiamin_PyroP_enz_cen_dom"/>
</dbReference>
<name>A0ABV8UQD8_9PROT</name>
<feature type="domain" description="Thiamine pyrophosphate enzyme N-terminal TPP-binding" evidence="6">
    <location>
        <begin position="8"/>
        <end position="121"/>
    </location>
</feature>